<dbReference type="Gene3D" id="3.40.50.2000">
    <property type="entry name" value="Glycogen Phosphorylase B"/>
    <property type="match status" value="2"/>
</dbReference>
<keyword evidence="5" id="KW-1185">Reference proteome</keyword>
<evidence type="ECO:0000256" key="1">
    <source>
        <dbReference type="ARBA" id="ARBA00022679"/>
    </source>
</evidence>
<name>A0ABY6GEG5_9BURK</name>
<reference evidence="4" key="1">
    <citation type="submission" date="2022-09" db="EMBL/GenBank/DDBJ databases">
        <title>The complete genome of Acidovorax sp. 5MLIR.</title>
        <authorList>
            <person name="Liu L."/>
            <person name="Yue J."/>
            <person name="Yang F."/>
            <person name="Yuan J."/>
            <person name="Li L."/>
        </authorList>
    </citation>
    <scope>NUCLEOTIDE SEQUENCE</scope>
    <source>
        <strain evidence="4">5MLIR</strain>
    </source>
</reference>
<feature type="domain" description="Glycosyltransferase subfamily 4-like N-terminal" evidence="3">
    <location>
        <begin position="16"/>
        <end position="174"/>
    </location>
</feature>
<dbReference type="Proteomes" id="UP001162800">
    <property type="component" value="Chromosome"/>
</dbReference>
<dbReference type="RefSeq" id="WP_231043238.1">
    <property type="nucleotide sequence ID" value="NZ_CP106881.1"/>
</dbReference>
<gene>
    <name evidence="4" type="ORF">M9799_08305</name>
</gene>
<dbReference type="InterPro" id="IPR028098">
    <property type="entry name" value="Glyco_trans_4-like_N"/>
</dbReference>
<evidence type="ECO:0000259" key="2">
    <source>
        <dbReference type="Pfam" id="PF00534"/>
    </source>
</evidence>
<evidence type="ECO:0000313" key="4">
    <source>
        <dbReference type="EMBL" id="UYG53286.1"/>
    </source>
</evidence>
<evidence type="ECO:0000259" key="3">
    <source>
        <dbReference type="Pfam" id="PF13439"/>
    </source>
</evidence>
<proteinExistence type="predicted"/>
<evidence type="ECO:0000313" key="5">
    <source>
        <dbReference type="Proteomes" id="UP001162800"/>
    </source>
</evidence>
<dbReference type="Pfam" id="PF13439">
    <property type="entry name" value="Glyco_transf_4"/>
    <property type="match status" value="1"/>
</dbReference>
<sequence>MKLVLSVEALAPHLTGIGRYTWELAQRLPMQAQVQDVRFYRGGRWIDEPARLLEAPPAPGAAKARKPFFKLKPPRWLRDWQTSANCRGRVFHGPNFFLPACAEAGVATVHDLSVFKYPETHPIERIRHFERDFKQSMARASHLLTDSEATRREVIDFLAWPGEKITAVPLGVSPRFAPAAAEVIAPCLERHGLQYKRYALCVSTLEPRKKIANLLQAYECLPAGVREQYPLVLVGGTGWLSDDLHATIERLAAQGWLRYLGFVPEADLPALYAGAQAFVYPSIYEGFGLPVLEAMASGVPVVTSIFTSLPEVTQGAARLVDPDDIDALALGIHTALCDEAWRATACETGLEKARNFTWSRCVEQTIDVYRQVAARNG</sequence>
<keyword evidence="1" id="KW-0808">Transferase</keyword>
<dbReference type="PANTHER" id="PTHR46401:SF2">
    <property type="entry name" value="GLYCOSYLTRANSFERASE WBBK-RELATED"/>
    <property type="match status" value="1"/>
</dbReference>
<accession>A0ABY6GEG5</accession>
<dbReference type="PANTHER" id="PTHR46401">
    <property type="entry name" value="GLYCOSYLTRANSFERASE WBBK-RELATED"/>
    <property type="match status" value="1"/>
</dbReference>
<dbReference type="EMBL" id="CP106881">
    <property type="protein sequence ID" value="UYG53286.1"/>
    <property type="molecule type" value="Genomic_DNA"/>
</dbReference>
<organism evidence="4 5">
    <name type="scientific">Comamonas endophytica</name>
    <dbReference type="NCBI Taxonomy" id="2949090"/>
    <lineage>
        <taxon>Bacteria</taxon>
        <taxon>Pseudomonadati</taxon>
        <taxon>Pseudomonadota</taxon>
        <taxon>Betaproteobacteria</taxon>
        <taxon>Burkholderiales</taxon>
        <taxon>Comamonadaceae</taxon>
        <taxon>Comamonas</taxon>
    </lineage>
</organism>
<dbReference type="SUPFAM" id="SSF53756">
    <property type="entry name" value="UDP-Glycosyltransferase/glycogen phosphorylase"/>
    <property type="match status" value="1"/>
</dbReference>
<dbReference type="CDD" id="cd03809">
    <property type="entry name" value="GT4_MtfB-like"/>
    <property type="match status" value="1"/>
</dbReference>
<dbReference type="InterPro" id="IPR001296">
    <property type="entry name" value="Glyco_trans_1"/>
</dbReference>
<feature type="domain" description="Glycosyl transferase family 1" evidence="2">
    <location>
        <begin position="196"/>
        <end position="340"/>
    </location>
</feature>
<protein>
    <submittedName>
        <fullName evidence="4">Glycosyltransferase family 4 protein</fullName>
    </submittedName>
</protein>
<dbReference type="Pfam" id="PF00534">
    <property type="entry name" value="Glycos_transf_1"/>
    <property type="match status" value="1"/>
</dbReference>